<keyword evidence="4" id="KW-0676">Redox-active center</keyword>
<organism evidence="6 7">
    <name type="scientific">Momordica charantia</name>
    <name type="common">Bitter gourd</name>
    <name type="synonym">Balsam pear</name>
    <dbReference type="NCBI Taxonomy" id="3673"/>
    <lineage>
        <taxon>Eukaryota</taxon>
        <taxon>Viridiplantae</taxon>
        <taxon>Streptophyta</taxon>
        <taxon>Embryophyta</taxon>
        <taxon>Tracheophyta</taxon>
        <taxon>Spermatophyta</taxon>
        <taxon>Magnoliopsida</taxon>
        <taxon>eudicotyledons</taxon>
        <taxon>Gunneridae</taxon>
        <taxon>Pentapetalae</taxon>
        <taxon>rosids</taxon>
        <taxon>fabids</taxon>
        <taxon>Cucurbitales</taxon>
        <taxon>Cucurbitaceae</taxon>
        <taxon>Momordiceae</taxon>
        <taxon>Momordica</taxon>
    </lineage>
</organism>
<sequence>MERVKRLAAENEVLIISKSSCCLSYAVNVLLRELGVSPMVYELDQDPEVAREMEKALVRLQGCNTPPVPAVFIGGDLIGSTNEVMSLHLSGDLNRMLEPYKLVQEN</sequence>
<dbReference type="NCBIfam" id="TIGR02189">
    <property type="entry name" value="GlrX-like_plant"/>
    <property type="match status" value="1"/>
</dbReference>
<evidence type="ECO:0000256" key="3">
    <source>
        <dbReference type="ARBA" id="ARBA00022490"/>
    </source>
</evidence>
<accession>A0A6J1E302</accession>
<evidence type="ECO:0000256" key="4">
    <source>
        <dbReference type="ARBA" id="ARBA00023284"/>
    </source>
</evidence>
<dbReference type="InterPro" id="IPR002109">
    <property type="entry name" value="Glutaredoxin"/>
</dbReference>
<comment type="subcellular location">
    <subcellularLocation>
        <location evidence="1">Cytoplasm</location>
    </subcellularLocation>
</comment>
<keyword evidence="3" id="KW-0963">Cytoplasm</keyword>
<dbReference type="Pfam" id="PF00462">
    <property type="entry name" value="Glutaredoxin"/>
    <property type="match status" value="1"/>
</dbReference>
<evidence type="ECO:0000313" key="7">
    <source>
        <dbReference type="RefSeq" id="XP_022159659.1"/>
    </source>
</evidence>
<keyword evidence="6" id="KW-1185">Reference proteome</keyword>
<dbReference type="KEGG" id="mcha:111026003"/>
<dbReference type="InterPro" id="IPR036249">
    <property type="entry name" value="Thioredoxin-like_sf"/>
</dbReference>
<comment type="similarity">
    <text evidence="2">Belongs to the glutaredoxin family. CC-type subfamily.</text>
</comment>
<dbReference type="AlphaFoldDB" id="A0A6J1E302"/>
<evidence type="ECO:0000256" key="2">
    <source>
        <dbReference type="ARBA" id="ARBA00007568"/>
    </source>
</evidence>
<dbReference type="PROSITE" id="PS51354">
    <property type="entry name" value="GLUTAREDOXIN_2"/>
    <property type="match status" value="1"/>
</dbReference>
<proteinExistence type="inferred from homology"/>
<name>A0A6J1E302_MOMCH</name>
<dbReference type="InterPro" id="IPR011905">
    <property type="entry name" value="GlrX-like_pln_2"/>
</dbReference>
<protein>
    <submittedName>
        <fullName evidence="7">Monothiol glutaredoxin-S11-like</fullName>
    </submittedName>
</protein>
<gene>
    <name evidence="7" type="primary">LOC111026003</name>
</gene>
<dbReference type="SUPFAM" id="SSF52833">
    <property type="entry name" value="Thioredoxin-like"/>
    <property type="match status" value="1"/>
</dbReference>
<evidence type="ECO:0000259" key="5">
    <source>
        <dbReference type="Pfam" id="PF00462"/>
    </source>
</evidence>
<dbReference type="Proteomes" id="UP000504603">
    <property type="component" value="Unplaced"/>
</dbReference>
<dbReference type="GeneID" id="111026003"/>
<feature type="domain" description="Glutaredoxin" evidence="5">
    <location>
        <begin position="13"/>
        <end position="78"/>
    </location>
</feature>
<evidence type="ECO:0000256" key="1">
    <source>
        <dbReference type="ARBA" id="ARBA00004496"/>
    </source>
</evidence>
<dbReference type="PANTHER" id="PTHR10168">
    <property type="entry name" value="GLUTAREDOXIN"/>
    <property type="match status" value="1"/>
</dbReference>
<dbReference type="RefSeq" id="XP_022159659.1">
    <property type="nucleotide sequence ID" value="XM_022303967.1"/>
</dbReference>
<evidence type="ECO:0000313" key="6">
    <source>
        <dbReference type="Proteomes" id="UP000504603"/>
    </source>
</evidence>
<dbReference type="CDD" id="cd03419">
    <property type="entry name" value="GRX_GRXh_1_2_like"/>
    <property type="match status" value="1"/>
</dbReference>
<dbReference type="OrthoDB" id="418495at2759"/>
<reference evidence="7" key="1">
    <citation type="submission" date="2025-08" db="UniProtKB">
        <authorList>
            <consortium name="RefSeq"/>
        </authorList>
    </citation>
    <scope>IDENTIFICATION</scope>
    <source>
        <strain evidence="7">OHB3-1</strain>
    </source>
</reference>
<dbReference type="GO" id="GO:0005737">
    <property type="term" value="C:cytoplasm"/>
    <property type="evidence" value="ECO:0007669"/>
    <property type="project" value="UniProtKB-SubCell"/>
</dbReference>
<dbReference type="Gene3D" id="3.40.30.10">
    <property type="entry name" value="Glutaredoxin"/>
    <property type="match status" value="1"/>
</dbReference>